<comment type="caution">
    <text evidence="6">The sequence shown here is derived from an EMBL/GenBank/DDBJ whole genome shotgun (WGS) entry which is preliminary data.</text>
</comment>
<keyword evidence="3 4" id="KW-0732">Signal</keyword>
<dbReference type="InterPro" id="IPR028082">
    <property type="entry name" value="Peripla_BP_I"/>
</dbReference>
<dbReference type="PANTHER" id="PTHR46847:SF3">
    <property type="entry name" value="GALACTOFURANOSE-BINDING PROTEIN YTFQ"/>
    <property type="match status" value="1"/>
</dbReference>
<sequence length="339" mass="37484">MKAGIKAGRIVITALLVLLLTGCAGTHGVEQPEDTRTPVDDNLIVVGVSQVGSESVWRTANTASIQNIFTKENGYFLIFNNARQKQENQIKALRSFISQRVDYIVFSPITEDGWDTVLQEAKDAQIPVILIDRKVNVPDDSLYTTWIGSDFYKEGRMAATALDECLKRQNRGEDRIRIVVLQGTRGATATIGRTSGFNEIAGEHENWVILDQVDAEFTTAKGQEQMERLLRLHPDIDVVISQNDDMTFGALEAIRGAGLTPGEEGDVIVISFDAVKAALELVESGDIAADVECNPNQGEYVETVIQKMENNEAVAKMYVVPETVFTRENVTKALEERTY</sequence>
<dbReference type="Gene3D" id="3.40.50.2300">
    <property type="match status" value="2"/>
</dbReference>
<dbReference type="InterPro" id="IPR025997">
    <property type="entry name" value="SBP_2_dom"/>
</dbReference>
<dbReference type="EMBL" id="QSBM01000001">
    <property type="protein sequence ID" value="RGX32886.1"/>
    <property type="molecule type" value="Genomic_DNA"/>
</dbReference>
<evidence type="ECO:0000256" key="2">
    <source>
        <dbReference type="ARBA" id="ARBA00007639"/>
    </source>
</evidence>
<dbReference type="SUPFAM" id="SSF53822">
    <property type="entry name" value="Periplasmic binding protein-like I"/>
    <property type="match status" value="1"/>
</dbReference>
<evidence type="ECO:0000313" key="6">
    <source>
        <dbReference type="EMBL" id="RGX32886.1"/>
    </source>
</evidence>
<dbReference type="PANTHER" id="PTHR46847">
    <property type="entry name" value="D-ALLOSE-BINDING PERIPLASMIC PROTEIN-RELATED"/>
    <property type="match status" value="1"/>
</dbReference>
<proteinExistence type="inferred from homology"/>
<evidence type="ECO:0000313" key="7">
    <source>
        <dbReference type="Proteomes" id="UP000283880"/>
    </source>
</evidence>
<comment type="similarity">
    <text evidence="2">Belongs to the bacterial solute-binding protein 2 family.</text>
</comment>
<feature type="chain" id="PRO_5019303436" evidence="4">
    <location>
        <begin position="27"/>
        <end position="339"/>
    </location>
</feature>
<dbReference type="Pfam" id="PF13407">
    <property type="entry name" value="Peripla_BP_4"/>
    <property type="match status" value="1"/>
</dbReference>
<dbReference type="CDD" id="cd06309">
    <property type="entry name" value="PBP1_galactofuranose_YtfQ-like"/>
    <property type="match status" value="1"/>
</dbReference>
<gene>
    <name evidence="6" type="ORF">DWV29_01310</name>
</gene>
<name>A0A413FKR6_9FIRM</name>
<comment type="subcellular location">
    <subcellularLocation>
        <location evidence="1">Cell envelope</location>
    </subcellularLocation>
</comment>
<feature type="signal peptide" evidence="4">
    <location>
        <begin position="1"/>
        <end position="26"/>
    </location>
</feature>
<feature type="domain" description="Periplasmic binding protein" evidence="5">
    <location>
        <begin position="52"/>
        <end position="292"/>
    </location>
</feature>
<dbReference type="Proteomes" id="UP000283880">
    <property type="component" value="Unassembled WGS sequence"/>
</dbReference>
<dbReference type="GO" id="GO:0030313">
    <property type="term" value="C:cell envelope"/>
    <property type="evidence" value="ECO:0007669"/>
    <property type="project" value="UniProtKB-SubCell"/>
</dbReference>
<organism evidence="6 7">
    <name type="scientific">Enterocloster asparagiformis</name>
    <dbReference type="NCBI Taxonomy" id="333367"/>
    <lineage>
        <taxon>Bacteria</taxon>
        <taxon>Bacillati</taxon>
        <taxon>Bacillota</taxon>
        <taxon>Clostridia</taxon>
        <taxon>Lachnospirales</taxon>
        <taxon>Lachnospiraceae</taxon>
        <taxon>Enterocloster</taxon>
    </lineage>
</organism>
<accession>A0A413FKR6</accession>
<dbReference type="PROSITE" id="PS51257">
    <property type="entry name" value="PROKAR_LIPOPROTEIN"/>
    <property type="match status" value="1"/>
</dbReference>
<evidence type="ECO:0000256" key="4">
    <source>
        <dbReference type="SAM" id="SignalP"/>
    </source>
</evidence>
<evidence type="ECO:0000256" key="1">
    <source>
        <dbReference type="ARBA" id="ARBA00004196"/>
    </source>
</evidence>
<dbReference type="AlphaFoldDB" id="A0A413FKR6"/>
<reference evidence="6 7" key="1">
    <citation type="submission" date="2018-08" db="EMBL/GenBank/DDBJ databases">
        <title>A genome reference for cultivated species of the human gut microbiota.</title>
        <authorList>
            <person name="Zou Y."/>
            <person name="Xue W."/>
            <person name="Luo G."/>
        </authorList>
    </citation>
    <scope>NUCLEOTIDE SEQUENCE [LARGE SCALE GENOMIC DNA]</scope>
    <source>
        <strain evidence="6 7">AF04-15</strain>
    </source>
</reference>
<dbReference type="OrthoDB" id="9814427at2"/>
<evidence type="ECO:0000256" key="3">
    <source>
        <dbReference type="ARBA" id="ARBA00022729"/>
    </source>
</evidence>
<dbReference type="GO" id="GO:0030246">
    <property type="term" value="F:carbohydrate binding"/>
    <property type="evidence" value="ECO:0007669"/>
    <property type="project" value="UniProtKB-ARBA"/>
</dbReference>
<evidence type="ECO:0000259" key="5">
    <source>
        <dbReference type="Pfam" id="PF13407"/>
    </source>
</evidence>
<dbReference type="RefSeq" id="WP_117776999.1">
    <property type="nucleotide sequence ID" value="NZ_JAWRJJ010000266.1"/>
</dbReference>
<protein>
    <submittedName>
        <fullName evidence="6">LacI family transcriptional regulator</fullName>
    </submittedName>
</protein>